<keyword evidence="5" id="KW-1185">Reference proteome</keyword>
<dbReference type="Proteomes" id="UP000029443">
    <property type="component" value="Unassembled WGS sequence"/>
</dbReference>
<feature type="chain" id="PRO_5045242029" description="Outer membrane protein beta-barrel domain-containing protein" evidence="2">
    <location>
        <begin position="21"/>
        <end position="171"/>
    </location>
</feature>
<accession>A0ABR4WBM4</accession>
<protein>
    <recommendedName>
        <fullName evidence="3">Outer membrane protein beta-barrel domain-containing protein</fullName>
    </recommendedName>
</protein>
<proteinExistence type="predicted"/>
<evidence type="ECO:0000313" key="4">
    <source>
        <dbReference type="EMBL" id="KGD60615.1"/>
    </source>
</evidence>
<evidence type="ECO:0000259" key="3">
    <source>
        <dbReference type="Pfam" id="PF13505"/>
    </source>
</evidence>
<feature type="signal peptide" evidence="2">
    <location>
        <begin position="1"/>
        <end position="20"/>
    </location>
</feature>
<dbReference type="RefSeq" id="WP_035248657.1">
    <property type="nucleotide sequence ID" value="NZ_ARXU01000009.1"/>
</dbReference>
<gene>
    <name evidence="4" type="ORF">T9A_02350</name>
</gene>
<feature type="domain" description="Outer membrane protein beta-barrel" evidence="3">
    <location>
        <begin position="9"/>
        <end position="171"/>
    </location>
</feature>
<dbReference type="SUPFAM" id="SSF56925">
    <property type="entry name" value="OMPA-like"/>
    <property type="match status" value="1"/>
</dbReference>
<dbReference type="Gene3D" id="2.40.160.20">
    <property type="match status" value="1"/>
</dbReference>
<keyword evidence="1 2" id="KW-0732">Signal</keyword>
<dbReference type="Pfam" id="PF13505">
    <property type="entry name" value="OMP_b-brl"/>
    <property type="match status" value="1"/>
</dbReference>
<dbReference type="InterPro" id="IPR011250">
    <property type="entry name" value="OMP/PagP_B-barrel"/>
</dbReference>
<sequence length="171" mass="19034">MRVFAGAAALLVLMPSLSVADDGFIGINYTQLEQDDRFFRGDRFDTGEIFVRLGAHINEYVSAEMRLGTTLSDHSENNAEYRFNYHAGGYLSLGYQLGLVRPYALVGFTAGEEEFEGASWSFKNTIEDVSYGVGADFIFGERLGVNVEYTQYYDIGDVTYKGPSVGLVHQF</sequence>
<organism evidence="4 5">
    <name type="scientific">Alcanivorax jadensis T9</name>
    <dbReference type="NCBI Taxonomy" id="1177181"/>
    <lineage>
        <taxon>Bacteria</taxon>
        <taxon>Pseudomonadati</taxon>
        <taxon>Pseudomonadota</taxon>
        <taxon>Gammaproteobacteria</taxon>
        <taxon>Oceanospirillales</taxon>
        <taxon>Alcanivoracaceae</taxon>
        <taxon>Alcanivorax</taxon>
    </lineage>
</organism>
<reference evidence="4 5" key="1">
    <citation type="submission" date="2012-09" db="EMBL/GenBank/DDBJ databases">
        <title>Genome Sequence of alkane-degrading Bacterium Alcanivorax jadensis T9.</title>
        <authorList>
            <person name="Lai Q."/>
            <person name="Shao Z."/>
        </authorList>
    </citation>
    <scope>NUCLEOTIDE SEQUENCE [LARGE SCALE GENOMIC DNA]</scope>
    <source>
        <strain evidence="4 5">T9</strain>
    </source>
</reference>
<dbReference type="InterPro" id="IPR027385">
    <property type="entry name" value="Beta-barrel_OMP"/>
</dbReference>
<evidence type="ECO:0000256" key="1">
    <source>
        <dbReference type="ARBA" id="ARBA00022729"/>
    </source>
</evidence>
<evidence type="ECO:0000313" key="5">
    <source>
        <dbReference type="Proteomes" id="UP000029443"/>
    </source>
</evidence>
<dbReference type="EMBL" id="ARXU01000009">
    <property type="protein sequence ID" value="KGD60615.1"/>
    <property type="molecule type" value="Genomic_DNA"/>
</dbReference>
<name>A0ABR4WBM4_9GAMM</name>
<comment type="caution">
    <text evidence="4">The sequence shown here is derived from an EMBL/GenBank/DDBJ whole genome shotgun (WGS) entry which is preliminary data.</text>
</comment>
<evidence type="ECO:0000256" key="2">
    <source>
        <dbReference type="SAM" id="SignalP"/>
    </source>
</evidence>